<organism evidence="1 2">
    <name type="scientific">Roseococcus suduntuyensis</name>
    <dbReference type="NCBI Taxonomy" id="455361"/>
    <lineage>
        <taxon>Bacteria</taxon>
        <taxon>Pseudomonadati</taxon>
        <taxon>Pseudomonadota</taxon>
        <taxon>Alphaproteobacteria</taxon>
        <taxon>Acetobacterales</taxon>
        <taxon>Roseomonadaceae</taxon>
        <taxon>Roseococcus</taxon>
    </lineage>
</organism>
<keyword evidence="2" id="KW-1185">Reference proteome</keyword>
<accession>A0A840AAP4</accession>
<gene>
    <name evidence="1" type="ORF">GGQ83_001032</name>
</gene>
<protein>
    <submittedName>
        <fullName evidence="1">Regulatory protein</fullName>
    </submittedName>
</protein>
<reference evidence="1 2" key="1">
    <citation type="submission" date="2020-08" db="EMBL/GenBank/DDBJ databases">
        <title>Genomic Encyclopedia of Type Strains, Phase IV (KMG-IV): sequencing the most valuable type-strain genomes for metagenomic binning, comparative biology and taxonomic classification.</title>
        <authorList>
            <person name="Goeker M."/>
        </authorList>
    </citation>
    <scope>NUCLEOTIDE SEQUENCE [LARGE SCALE GENOMIC DNA]</scope>
    <source>
        <strain evidence="1 2">DSM 19979</strain>
    </source>
</reference>
<evidence type="ECO:0000313" key="2">
    <source>
        <dbReference type="Proteomes" id="UP000553193"/>
    </source>
</evidence>
<sequence>MKLDEASLREAALRHLSRFSATEAGLRRVLGNRIRRWARAAEQAGQDPEAIRTESRAAEARAATIAARLVQAGAVDDAAFAVARARRLRGAGRSSAAALAHLAAKGVSAETARAALAHEEVPDELTAALLLCRRRRIGPFTAAEPAPETRRKWQGILGRGGFGGGVARQALGMERAEAEAHLIAARGP</sequence>
<dbReference type="EMBL" id="JACIDJ010000001">
    <property type="protein sequence ID" value="MBB3897606.1"/>
    <property type="molecule type" value="Genomic_DNA"/>
</dbReference>
<name>A0A840AAP4_9PROT</name>
<dbReference type="Proteomes" id="UP000553193">
    <property type="component" value="Unassembled WGS sequence"/>
</dbReference>
<dbReference type="AlphaFoldDB" id="A0A840AAP4"/>
<comment type="caution">
    <text evidence="1">The sequence shown here is derived from an EMBL/GenBank/DDBJ whole genome shotgun (WGS) entry which is preliminary data.</text>
</comment>
<dbReference type="RefSeq" id="WP_184382558.1">
    <property type="nucleotide sequence ID" value="NZ_JACIDJ010000001.1"/>
</dbReference>
<evidence type="ECO:0000313" key="1">
    <source>
        <dbReference type="EMBL" id="MBB3897606.1"/>
    </source>
</evidence>
<proteinExistence type="predicted"/>